<dbReference type="Gene3D" id="3.10.129.10">
    <property type="entry name" value="Hotdog Thioesterase"/>
    <property type="match status" value="1"/>
</dbReference>
<reference evidence="3" key="2">
    <citation type="submission" date="2020-03" db="EMBL/GenBank/DDBJ databases">
        <title>Complete Genome Sequence of Adlercreutzia sp. strain 8CFCBH1 Producing Equol, Isolated from Healthy Japanese Feces.</title>
        <authorList>
            <person name="Ogata Y."/>
            <person name="Sakamoto M."/>
            <person name="Ohkuma M."/>
            <person name="Hattori M."/>
            <person name="Suda W."/>
        </authorList>
    </citation>
    <scope>NUCLEOTIDE SEQUENCE [LARGE SCALE GENOMIC DNA]</scope>
    <source>
        <strain evidence="3">8CFCBH1</strain>
    </source>
</reference>
<keyword evidence="3" id="KW-1185">Reference proteome</keyword>
<dbReference type="InterPro" id="IPR039569">
    <property type="entry name" value="FAS1-like_DH_region"/>
</dbReference>
<reference evidence="3" key="1">
    <citation type="journal article" date="2020" name="Microbiol. Resour. Announc.">
        <title>Complete Genome Sequence of Adlercreutzia sp. Strain 8CFCBH1, a Potent Producer of Equol, Isolated from Healthy Japanese Feces.</title>
        <authorList>
            <person name="Ogata Y."/>
            <person name="Sakamoto M."/>
            <person name="Ohkuma M."/>
            <person name="Hattori M."/>
            <person name="Suda W."/>
        </authorList>
    </citation>
    <scope>NUCLEOTIDE SEQUENCE [LARGE SCALE GENOMIC DNA]</scope>
    <source>
        <strain evidence="3">8CFCBH1</strain>
    </source>
</reference>
<dbReference type="EMBL" id="AP022829">
    <property type="protein sequence ID" value="BCA87737.1"/>
    <property type="molecule type" value="Genomic_DNA"/>
</dbReference>
<dbReference type="Proteomes" id="UP000501727">
    <property type="component" value="Chromosome"/>
</dbReference>
<gene>
    <name evidence="2" type="ORF">ADCFC_02360</name>
</gene>
<dbReference type="CDD" id="cd03441">
    <property type="entry name" value="R_hydratase_like"/>
    <property type="match status" value="1"/>
</dbReference>
<dbReference type="Pfam" id="PF13452">
    <property type="entry name" value="FAS1_DH_region"/>
    <property type="match status" value="1"/>
</dbReference>
<proteinExistence type="predicted"/>
<protein>
    <recommendedName>
        <fullName evidence="1">FAS1-like dehydratase domain-containing protein</fullName>
    </recommendedName>
</protein>
<dbReference type="RefSeq" id="WP_173111547.1">
    <property type="nucleotide sequence ID" value="NZ_AP022829.1"/>
</dbReference>
<accession>A0A6F8SJA0</accession>
<dbReference type="KEGG" id="ahat:ADCFC_03560"/>
<organism evidence="2 3">
    <name type="scientific">Adlercreutzia hattorii</name>
    <dbReference type="NCBI Taxonomy" id="2707299"/>
    <lineage>
        <taxon>Bacteria</taxon>
        <taxon>Bacillati</taxon>
        <taxon>Actinomycetota</taxon>
        <taxon>Coriobacteriia</taxon>
        <taxon>Eggerthellales</taxon>
        <taxon>Eggerthellaceae</taxon>
        <taxon>Adlercreutzia</taxon>
    </lineage>
</organism>
<dbReference type="InterPro" id="IPR029069">
    <property type="entry name" value="HotDog_dom_sf"/>
</dbReference>
<feature type="domain" description="FAS1-like dehydratase" evidence="1">
    <location>
        <begin position="35"/>
        <end position="165"/>
    </location>
</feature>
<sequence length="181" mass="20173">MIEIPESVETWEETEKTIGETLPVIYGADAATLGWIRQWNEVIEADCPLYYDEELAQRLGYKTIPAPAGMAMAVGTASWWEPGVEEGRVGPLYPLAMPMLVPTPRHSLGFATDTEVEFLRPLYPGDTLRQVGRLVSVTRKRLKVGDGAFFTVEIEFINQNDETVAVQRVTTWSGNPVEEGE</sequence>
<dbReference type="AlphaFoldDB" id="A0A6F8SJA0"/>
<dbReference type="SUPFAM" id="SSF54637">
    <property type="entry name" value="Thioesterase/thiol ester dehydrase-isomerase"/>
    <property type="match status" value="1"/>
</dbReference>
<evidence type="ECO:0000313" key="3">
    <source>
        <dbReference type="Proteomes" id="UP000501727"/>
    </source>
</evidence>
<name>A0A6F8SJA0_9ACTN</name>
<evidence type="ECO:0000313" key="2">
    <source>
        <dbReference type="EMBL" id="BCA87737.1"/>
    </source>
</evidence>
<evidence type="ECO:0000259" key="1">
    <source>
        <dbReference type="Pfam" id="PF13452"/>
    </source>
</evidence>